<dbReference type="RefSeq" id="WP_379706850.1">
    <property type="nucleotide sequence ID" value="NZ_JBHSCZ010000001.1"/>
</dbReference>
<accession>A0ABV8QQ40</accession>
<dbReference type="Proteomes" id="UP001595907">
    <property type="component" value="Unassembled WGS sequence"/>
</dbReference>
<dbReference type="PANTHER" id="PTHR43780:SF2">
    <property type="entry name" value="1-AMINOCYCLOPROPANE-1-CARBOXYLATE DEAMINASE-RELATED"/>
    <property type="match status" value="1"/>
</dbReference>
<name>A0ABV8QQ40_9BACT</name>
<dbReference type="Pfam" id="PF00291">
    <property type="entry name" value="PALP"/>
    <property type="match status" value="1"/>
</dbReference>
<dbReference type="InterPro" id="IPR036052">
    <property type="entry name" value="TrpB-like_PALP_sf"/>
</dbReference>
<keyword evidence="6" id="KW-1185">Reference proteome</keyword>
<protein>
    <submittedName>
        <fullName evidence="5">1-aminocyclopropane-1-carboxylate deaminase/D-cysteine desulfhydrase</fullName>
    </submittedName>
</protein>
<evidence type="ECO:0000259" key="4">
    <source>
        <dbReference type="Pfam" id="PF00291"/>
    </source>
</evidence>
<keyword evidence="3" id="KW-0663">Pyridoxal phosphate</keyword>
<feature type="domain" description="Tryptophan synthase beta chain-like PALP" evidence="4">
    <location>
        <begin position="37"/>
        <end position="287"/>
    </location>
</feature>
<dbReference type="Gene3D" id="3.40.50.1100">
    <property type="match status" value="2"/>
</dbReference>
<organism evidence="5 6">
    <name type="scientific">Ferruginibacter yonginensis</name>
    <dbReference type="NCBI Taxonomy" id="1310416"/>
    <lineage>
        <taxon>Bacteria</taxon>
        <taxon>Pseudomonadati</taxon>
        <taxon>Bacteroidota</taxon>
        <taxon>Chitinophagia</taxon>
        <taxon>Chitinophagales</taxon>
        <taxon>Chitinophagaceae</taxon>
        <taxon>Ferruginibacter</taxon>
    </lineage>
</organism>
<comment type="similarity">
    <text evidence="2">Belongs to the ACC deaminase/D-cysteine desulfhydrase family.</text>
</comment>
<evidence type="ECO:0000313" key="6">
    <source>
        <dbReference type="Proteomes" id="UP001595907"/>
    </source>
</evidence>
<evidence type="ECO:0000313" key="5">
    <source>
        <dbReference type="EMBL" id="MFC4261818.1"/>
    </source>
</evidence>
<comment type="caution">
    <text evidence="5">The sequence shown here is derived from an EMBL/GenBank/DDBJ whole genome shotgun (WGS) entry which is preliminary data.</text>
</comment>
<comment type="cofactor">
    <cofactor evidence="1">
        <name>pyridoxal 5'-phosphate</name>
        <dbReference type="ChEBI" id="CHEBI:597326"/>
    </cofactor>
</comment>
<dbReference type="InterPro" id="IPR001926">
    <property type="entry name" value="TrpB-like_PALP"/>
</dbReference>
<evidence type="ECO:0000256" key="1">
    <source>
        <dbReference type="ARBA" id="ARBA00001933"/>
    </source>
</evidence>
<evidence type="ECO:0000256" key="2">
    <source>
        <dbReference type="ARBA" id="ARBA00008639"/>
    </source>
</evidence>
<dbReference type="EMBL" id="JBHSCZ010000001">
    <property type="protein sequence ID" value="MFC4261818.1"/>
    <property type="molecule type" value="Genomic_DNA"/>
</dbReference>
<gene>
    <name evidence="5" type="ORF">ACFOWM_02915</name>
</gene>
<dbReference type="PANTHER" id="PTHR43780">
    <property type="entry name" value="1-AMINOCYCLOPROPANE-1-CARBOXYLATE DEAMINASE-RELATED"/>
    <property type="match status" value="1"/>
</dbReference>
<evidence type="ECO:0000256" key="3">
    <source>
        <dbReference type="ARBA" id="ARBA00022898"/>
    </source>
</evidence>
<reference evidence="6" key="1">
    <citation type="journal article" date="2019" name="Int. J. Syst. Evol. Microbiol.">
        <title>The Global Catalogue of Microorganisms (GCM) 10K type strain sequencing project: providing services to taxonomists for standard genome sequencing and annotation.</title>
        <authorList>
            <consortium name="The Broad Institute Genomics Platform"/>
            <consortium name="The Broad Institute Genome Sequencing Center for Infectious Disease"/>
            <person name="Wu L."/>
            <person name="Ma J."/>
        </authorList>
    </citation>
    <scope>NUCLEOTIDE SEQUENCE [LARGE SCALE GENOMIC DNA]</scope>
    <source>
        <strain evidence="6">CECT 8289</strain>
    </source>
</reference>
<proteinExistence type="inferred from homology"/>
<sequence length="302" mass="33849">MQIPYEKISIDNITTNYTIAHGVTLHMVRFDKIHNIVSGNKLFKLYHYLNTAAENKVTTIVTFGGAFSNHLVATAFACKQQQLKSIGIVRGEKPKNISHTLQQCIAFGMELQFISRNAYKNYENNEIAFAQIKNTYDPCLVIPEGGYGVEGCKGAGLMYNFMINHNPTHICCAVGTATTFAGLVKNNKHNNVELIAVPVIKNMMDLDDRIRYLTQQNHGTYTVFNDAHFGGYAKHPPSLIAFMNKFYEDTNIETDIVYTSKMMYAVIEKIKAGYFKKGSKIFCVHTGGLQGNNSLPSNMLNF</sequence>
<dbReference type="PIRSF" id="PIRSF006278">
    <property type="entry name" value="ACCD_DCysDesulf"/>
    <property type="match status" value="1"/>
</dbReference>
<dbReference type="SUPFAM" id="SSF53686">
    <property type="entry name" value="Tryptophan synthase beta subunit-like PLP-dependent enzymes"/>
    <property type="match status" value="1"/>
</dbReference>
<dbReference type="InterPro" id="IPR027278">
    <property type="entry name" value="ACCD_DCysDesulf"/>
</dbReference>